<dbReference type="Proteomes" id="UP001148018">
    <property type="component" value="Unassembled WGS sequence"/>
</dbReference>
<dbReference type="PANTHER" id="PTHR16155:SF18">
    <property type="entry name" value="STERILE ALPHA MOTIF DOMAIN-CONTAINING PROTEIN 9-LIKE"/>
    <property type="match status" value="1"/>
</dbReference>
<evidence type="ECO:0000313" key="2">
    <source>
        <dbReference type="Proteomes" id="UP001148018"/>
    </source>
</evidence>
<organism evidence="1 2">
    <name type="scientific">Muraenolepis orangiensis</name>
    <name type="common">Patagonian moray cod</name>
    <dbReference type="NCBI Taxonomy" id="630683"/>
    <lineage>
        <taxon>Eukaryota</taxon>
        <taxon>Metazoa</taxon>
        <taxon>Chordata</taxon>
        <taxon>Craniata</taxon>
        <taxon>Vertebrata</taxon>
        <taxon>Euteleostomi</taxon>
        <taxon>Actinopterygii</taxon>
        <taxon>Neopterygii</taxon>
        <taxon>Teleostei</taxon>
        <taxon>Neoteleostei</taxon>
        <taxon>Acanthomorphata</taxon>
        <taxon>Zeiogadaria</taxon>
        <taxon>Gadariae</taxon>
        <taxon>Gadiformes</taxon>
        <taxon>Muraenolepidoidei</taxon>
        <taxon>Muraenolepididae</taxon>
        <taxon>Muraenolepis</taxon>
    </lineage>
</organism>
<name>A0A9Q0DAW2_9TELE</name>
<evidence type="ECO:0000313" key="1">
    <source>
        <dbReference type="EMBL" id="KAJ3585089.1"/>
    </source>
</evidence>
<dbReference type="AlphaFoldDB" id="A0A9Q0DAW2"/>
<dbReference type="GO" id="GO:0005737">
    <property type="term" value="C:cytoplasm"/>
    <property type="evidence" value="ECO:0007669"/>
    <property type="project" value="TreeGrafter"/>
</dbReference>
<reference evidence="1" key="1">
    <citation type="submission" date="2022-07" db="EMBL/GenBank/DDBJ databases">
        <title>Chromosome-level genome of Muraenolepis orangiensis.</title>
        <authorList>
            <person name="Kim J."/>
        </authorList>
    </citation>
    <scope>NUCLEOTIDE SEQUENCE</scope>
    <source>
        <strain evidence="1">KU_S4_2022</strain>
        <tissue evidence="1">Muscle</tissue>
    </source>
</reference>
<accession>A0A9Q0DAW2</accession>
<dbReference type="OrthoDB" id="8940587at2759"/>
<dbReference type="PANTHER" id="PTHR16155">
    <property type="entry name" value="DED DOMAIN-CONTAINING PROTEIN"/>
    <property type="match status" value="1"/>
</dbReference>
<gene>
    <name evidence="1" type="ORF">NHX12_013811</name>
</gene>
<protein>
    <submittedName>
        <fullName evidence="1">Uncharacterized protein</fullName>
    </submittedName>
</protein>
<dbReference type="EMBL" id="JANIIK010000118">
    <property type="protein sequence ID" value="KAJ3585089.1"/>
    <property type="molecule type" value="Genomic_DNA"/>
</dbReference>
<sequence length="165" mass="18631">MQLLWDLRSSFRCAVLVDPTSDDSEVATQVTELYTAGEPKTVLLLVQDQYVDKLQKSIVEELSKMKTSDGAPAVVILHCVRMALIDTEDINLRKNLSAKETIQFNAKKEQLLTKFPEEHDQFHGFNIMQTNFSKDYVQSSCHVFNTSDLMHITNVVSSFPLACAC</sequence>
<comment type="caution">
    <text evidence="1">The sequence shown here is derived from an EMBL/GenBank/DDBJ whole genome shotgun (WGS) entry which is preliminary data.</text>
</comment>
<keyword evidence="2" id="KW-1185">Reference proteome</keyword>
<proteinExistence type="predicted"/>